<comment type="similarity">
    <text evidence="3">Belongs to the metallo-beta-lactamase superfamily. RNA-metabolizing metallo-beta-lactamase-like family. INTS9 subfamily.</text>
</comment>
<dbReference type="GO" id="GO:0032039">
    <property type="term" value="C:integrator complex"/>
    <property type="evidence" value="ECO:0007669"/>
    <property type="project" value="InterPro"/>
</dbReference>
<dbReference type="PANTHER" id="PTHR46094">
    <property type="entry name" value="INTEGRATOR COMPLEX SUBUNIT 9"/>
    <property type="match status" value="1"/>
</dbReference>
<evidence type="ECO:0000313" key="7">
    <source>
        <dbReference type="EMBL" id="KAK1437094.1"/>
    </source>
</evidence>
<proteinExistence type="inferred from homology"/>
<evidence type="ECO:0000256" key="4">
    <source>
        <dbReference type="ARBA" id="ARBA00022490"/>
    </source>
</evidence>
<dbReference type="SMART" id="SM01027">
    <property type="entry name" value="Beta-Casp"/>
    <property type="match status" value="1"/>
</dbReference>
<dbReference type="InterPro" id="IPR001279">
    <property type="entry name" value="Metallo-B-lactamas"/>
</dbReference>
<dbReference type="PANTHER" id="PTHR46094:SF1">
    <property type="entry name" value="INTEGRATOR COMPLEX SUBUNIT 9"/>
    <property type="match status" value="1"/>
</dbReference>
<dbReference type="InterPro" id="IPR036866">
    <property type="entry name" value="RibonucZ/Hydroxyglut_hydro"/>
</dbReference>
<dbReference type="GO" id="GO:0034472">
    <property type="term" value="P:snRNA 3'-end processing"/>
    <property type="evidence" value="ECO:0007669"/>
    <property type="project" value="TreeGrafter"/>
</dbReference>
<dbReference type="SUPFAM" id="SSF56281">
    <property type="entry name" value="Metallo-hydrolase/oxidoreductase"/>
    <property type="match status" value="1"/>
</dbReference>
<dbReference type="InterPro" id="IPR022712">
    <property type="entry name" value="Beta_Casp"/>
</dbReference>
<dbReference type="Pfam" id="PF10996">
    <property type="entry name" value="Beta-Casp"/>
    <property type="match status" value="1"/>
</dbReference>
<sequence length="669" mass="74258">MKLTSLSQSGGYNLPPCHIISLCGFNILFDCPLDLSSLTIFSPISAQTFTRPSSNLHPEMLDKTSLIAAEPYYKTVQTLHLWNVSLIDVVLISNPMGMLGLPFLTRTEGFSAKIYATEVTAKLGQLLMEDLVAMHMEYKQFYGPKETSFFQFLKWEELEALPPALKEVILGKDGTELGGWLPLYSSADVKDCLQKVQTLKYAEEACYNGTLIIKALSSGLEIGSCNWSLQSPKRNISYISSSVFSSGTAMDFDFHALIQSDVLIYSDFASWNGVPCVHSENSSSIVPLDPSAKSDNACMSELLDFDESSEETEKLNFICSCSMDSVNAGGSVLIPIGRIGIILQLLELFALHIESSDIKVPIFIISSVAEELLSYTTILPEWLCKDRQEKLYSGKPVFAHEELIKEKKIHVFPAVHSHELLMMWQEPCIVFSPHWSLRLGSVVHLLQRWRGDPNSLLVLEEGVNTDLALLPFKPIAMKVLECSFVSGLMSEKVPQLLKMLQPKLILLPDYTKAFFNPLNDSLPCLFYTENETLSLPSSKNLLELNIATDLASRLTLSKLKSEELTISRLQGKLILDQGKHYLVAESQKKMTPLVHWGKVDLQSLLLALEKIGVKGSMEKVNIEDGCVLHVFEPNKALIQVEETKTVIGSDDEGLASLISDAVHSLLNGV</sequence>
<dbReference type="Proteomes" id="UP001229421">
    <property type="component" value="Unassembled WGS sequence"/>
</dbReference>
<dbReference type="Gene3D" id="3.40.50.10890">
    <property type="match status" value="1"/>
</dbReference>
<keyword evidence="5" id="KW-0539">Nucleus</keyword>
<evidence type="ECO:0000256" key="1">
    <source>
        <dbReference type="ARBA" id="ARBA00004123"/>
    </source>
</evidence>
<dbReference type="InterPro" id="IPR027074">
    <property type="entry name" value="Integrator_9su"/>
</dbReference>
<evidence type="ECO:0000259" key="6">
    <source>
        <dbReference type="SMART" id="SM01027"/>
    </source>
</evidence>
<dbReference type="EMBL" id="JAUHHV010000001">
    <property type="protein sequence ID" value="KAK1437094.1"/>
    <property type="molecule type" value="Genomic_DNA"/>
</dbReference>
<feature type="domain" description="Beta-Casp" evidence="6">
    <location>
        <begin position="342"/>
        <end position="470"/>
    </location>
</feature>
<evidence type="ECO:0000313" key="8">
    <source>
        <dbReference type="Proteomes" id="UP001229421"/>
    </source>
</evidence>
<gene>
    <name evidence="7" type="ORF">QVD17_02879</name>
</gene>
<name>A0AAD8LA99_TARER</name>
<comment type="subcellular location">
    <subcellularLocation>
        <location evidence="2">Cytoplasm</location>
    </subcellularLocation>
    <subcellularLocation>
        <location evidence="1">Nucleus</location>
    </subcellularLocation>
</comment>
<evidence type="ECO:0000256" key="5">
    <source>
        <dbReference type="ARBA" id="ARBA00023242"/>
    </source>
</evidence>
<protein>
    <recommendedName>
        <fullName evidence="6">Beta-Casp domain-containing protein</fullName>
    </recommendedName>
</protein>
<accession>A0AAD8LA99</accession>
<organism evidence="7 8">
    <name type="scientific">Tagetes erecta</name>
    <name type="common">African marigold</name>
    <dbReference type="NCBI Taxonomy" id="13708"/>
    <lineage>
        <taxon>Eukaryota</taxon>
        <taxon>Viridiplantae</taxon>
        <taxon>Streptophyta</taxon>
        <taxon>Embryophyta</taxon>
        <taxon>Tracheophyta</taxon>
        <taxon>Spermatophyta</taxon>
        <taxon>Magnoliopsida</taxon>
        <taxon>eudicotyledons</taxon>
        <taxon>Gunneridae</taxon>
        <taxon>Pentapetalae</taxon>
        <taxon>asterids</taxon>
        <taxon>campanulids</taxon>
        <taxon>Asterales</taxon>
        <taxon>Asteraceae</taxon>
        <taxon>Asteroideae</taxon>
        <taxon>Heliantheae alliance</taxon>
        <taxon>Tageteae</taxon>
        <taxon>Tagetes</taxon>
    </lineage>
</organism>
<dbReference type="Gene3D" id="3.60.15.10">
    <property type="entry name" value="Ribonuclease Z/Hydroxyacylglutathione hydrolase-like"/>
    <property type="match status" value="1"/>
</dbReference>
<dbReference type="AlphaFoldDB" id="A0AAD8LA99"/>
<reference evidence="7" key="1">
    <citation type="journal article" date="2023" name="bioRxiv">
        <title>Improved chromosome-level genome assembly for marigold (Tagetes erecta).</title>
        <authorList>
            <person name="Jiang F."/>
            <person name="Yuan L."/>
            <person name="Wang S."/>
            <person name="Wang H."/>
            <person name="Xu D."/>
            <person name="Wang A."/>
            <person name="Fan W."/>
        </authorList>
    </citation>
    <scope>NUCLEOTIDE SEQUENCE</scope>
    <source>
        <strain evidence="7">WSJ</strain>
        <tissue evidence="7">Leaf</tissue>
    </source>
</reference>
<keyword evidence="8" id="KW-1185">Reference proteome</keyword>
<evidence type="ECO:0000256" key="2">
    <source>
        <dbReference type="ARBA" id="ARBA00004496"/>
    </source>
</evidence>
<dbReference type="GO" id="GO:0005737">
    <property type="term" value="C:cytoplasm"/>
    <property type="evidence" value="ECO:0007669"/>
    <property type="project" value="UniProtKB-SubCell"/>
</dbReference>
<comment type="caution">
    <text evidence="7">The sequence shown here is derived from an EMBL/GenBank/DDBJ whole genome shotgun (WGS) entry which is preliminary data.</text>
</comment>
<evidence type="ECO:0000256" key="3">
    <source>
        <dbReference type="ARBA" id="ARBA00006861"/>
    </source>
</evidence>
<keyword evidence="4" id="KW-0963">Cytoplasm</keyword>
<dbReference type="Pfam" id="PF16661">
    <property type="entry name" value="Lactamase_B_6"/>
    <property type="match status" value="1"/>
</dbReference>